<dbReference type="EMBL" id="FOFZ01000011">
    <property type="protein sequence ID" value="SER39613.1"/>
    <property type="molecule type" value="Genomic_DNA"/>
</dbReference>
<comment type="similarity">
    <text evidence="1">Belongs to the leucine-binding protein family.</text>
</comment>
<dbReference type="RefSeq" id="WP_074724066.1">
    <property type="nucleotide sequence ID" value="NZ_CBCRVS010000001.1"/>
</dbReference>
<dbReference type="InterPro" id="IPR028081">
    <property type="entry name" value="Leu-bd"/>
</dbReference>
<sequence>MTSEIKIGILVPQSKQYKTLDRDFIRGIKLNDLPVKYYIESIGLGADDQLIVDKIQKLHHQEEINIIIGFFGHHNISRVYEYAAANDILLIASDLGATLPYSLGKFTGVYINSFGLNESSYLLGSYFNTKDYRNICSSSSYYDAGYGILAAIETSFKKNNISFSGHYVTPFYPREDEVQQMQQAIDANNTQVVFAIHSGLYAEEHGEFISETSLLKKYPYYTTPFSFNEKMLSINIVDTVFIVSSWLKNDSKTDTCNFTEKYERSYDDAPSIFALLGYENGLIIKTILKMGSFNTSQKVLIAEMTKLKVNGPRGNIQFDLDTNRTSFNHFIFKVVHDDENNFYFEKTDTLENDGCFIKAITKENTPPKIGGWQNAYLCH</sequence>
<dbReference type="Pfam" id="PF13458">
    <property type="entry name" value="Peripla_BP_6"/>
    <property type="match status" value="1"/>
</dbReference>
<gene>
    <name evidence="4" type="ORF">SAMN05444355_111104</name>
</gene>
<protein>
    <submittedName>
        <fullName evidence="4">ABC-type branched-chain amino acid transport system, substrate-binding protein</fullName>
    </submittedName>
</protein>
<keyword evidence="5" id="KW-1185">Reference proteome</keyword>
<feature type="domain" description="Leucine-binding protein" evidence="3">
    <location>
        <begin position="45"/>
        <end position="335"/>
    </location>
</feature>
<dbReference type="Gene3D" id="3.40.50.2300">
    <property type="match status" value="2"/>
</dbReference>
<evidence type="ECO:0000256" key="2">
    <source>
        <dbReference type="ARBA" id="ARBA00022729"/>
    </source>
</evidence>
<proteinExistence type="inferred from homology"/>
<evidence type="ECO:0000256" key="1">
    <source>
        <dbReference type="ARBA" id="ARBA00010062"/>
    </source>
</evidence>
<dbReference type="PANTHER" id="PTHR30483">
    <property type="entry name" value="LEUCINE-SPECIFIC-BINDING PROTEIN"/>
    <property type="match status" value="1"/>
</dbReference>
<accession>A0A1H9NW98</accession>
<dbReference type="AlphaFoldDB" id="A0A1H9NW98"/>
<name>A0A1H9NW98_FLAFI</name>
<dbReference type="InterPro" id="IPR028082">
    <property type="entry name" value="Peripla_BP_I"/>
</dbReference>
<dbReference type="Proteomes" id="UP000183658">
    <property type="component" value="Unassembled WGS sequence"/>
</dbReference>
<dbReference type="InterPro" id="IPR051010">
    <property type="entry name" value="BCAA_transport"/>
</dbReference>
<evidence type="ECO:0000259" key="3">
    <source>
        <dbReference type="Pfam" id="PF13458"/>
    </source>
</evidence>
<dbReference type="SUPFAM" id="SSF53822">
    <property type="entry name" value="Periplasmic binding protein-like I"/>
    <property type="match status" value="1"/>
</dbReference>
<reference evidence="5" key="1">
    <citation type="submission" date="2016-10" db="EMBL/GenBank/DDBJ databases">
        <authorList>
            <person name="Varghese N."/>
            <person name="Submissions S."/>
        </authorList>
    </citation>
    <scope>NUCLEOTIDE SEQUENCE [LARGE SCALE GENOMIC DNA]</scope>
    <source>
        <strain evidence="5">DSM 15719</strain>
    </source>
</reference>
<evidence type="ECO:0000313" key="5">
    <source>
        <dbReference type="Proteomes" id="UP000183658"/>
    </source>
</evidence>
<organism evidence="4 5">
    <name type="scientific">Flavobacterium frigoris</name>
    <dbReference type="NCBI Taxonomy" id="229204"/>
    <lineage>
        <taxon>Bacteria</taxon>
        <taxon>Pseudomonadati</taxon>
        <taxon>Bacteroidota</taxon>
        <taxon>Flavobacteriia</taxon>
        <taxon>Flavobacteriales</taxon>
        <taxon>Flavobacteriaceae</taxon>
        <taxon>Flavobacterium</taxon>
    </lineage>
</organism>
<keyword evidence="2" id="KW-0732">Signal</keyword>
<evidence type="ECO:0000313" key="4">
    <source>
        <dbReference type="EMBL" id="SER39613.1"/>
    </source>
</evidence>
<dbReference type="OrthoDB" id="827062at2"/>
<dbReference type="PANTHER" id="PTHR30483:SF6">
    <property type="entry name" value="PERIPLASMIC BINDING PROTEIN OF ABC TRANSPORTER FOR NATURAL AMINO ACIDS"/>
    <property type="match status" value="1"/>
</dbReference>